<protein>
    <submittedName>
        <fullName evidence="1">Uncharacterized protein</fullName>
    </submittedName>
</protein>
<organism evidence="1 2">
    <name type="scientific">Kickxella alabastrina</name>
    <dbReference type="NCBI Taxonomy" id="61397"/>
    <lineage>
        <taxon>Eukaryota</taxon>
        <taxon>Fungi</taxon>
        <taxon>Fungi incertae sedis</taxon>
        <taxon>Zoopagomycota</taxon>
        <taxon>Kickxellomycotina</taxon>
        <taxon>Kickxellomycetes</taxon>
        <taxon>Kickxellales</taxon>
        <taxon>Kickxellaceae</taxon>
        <taxon>Kickxella</taxon>
    </lineage>
</organism>
<name>A0ACC1I715_9FUNG</name>
<evidence type="ECO:0000313" key="1">
    <source>
        <dbReference type="EMBL" id="KAJ1888938.1"/>
    </source>
</evidence>
<accession>A0ACC1I715</accession>
<dbReference type="Proteomes" id="UP001150581">
    <property type="component" value="Unassembled WGS sequence"/>
</dbReference>
<comment type="caution">
    <text evidence="1">The sequence shown here is derived from an EMBL/GenBank/DDBJ whole genome shotgun (WGS) entry which is preliminary data.</text>
</comment>
<keyword evidence="2" id="KW-1185">Reference proteome</keyword>
<gene>
    <name evidence="1" type="ORF">LPJ66_008307</name>
</gene>
<dbReference type="EMBL" id="JANBPG010001643">
    <property type="protein sequence ID" value="KAJ1888938.1"/>
    <property type="molecule type" value="Genomic_DNA"/>
</dbReference>
<reference evidence="1" key="1">
    <citation type="submission" date="2022-07" db="EMBL/GenBank/DDBJ databases">
        <title>Phylogenomic reconstructions and comparative analyses of Kickxellomycotina fungi.</title>
        <authorList>
            <person name="Reynolds N.K."/>
            <person name="Stajich J.E."/>
            <person name="Barry K."/>
            <person name="Grigoriev I.V."/>
            <person name="Crous P."/>
            <person name="Smith M.E."/>
        </authorList>
    </citation>
    <scope>NUCLEOTIDE SEQUENCE</scope>
    <source>
        <strain evidence="1">Benny 63K</strain>
    </source>
</reference>
<evidence type="ECO:0000313" key="2">
    <source>
        <dbReference type="Proteomes" id="UP001150581"/>
    </source>
</evidence>
<sequence length="110" mass="11536">MRATGNLTAEKAESTDTDAFGITAPAAQPRAQLDKEKSATIDVYGSKHTGLKPAQIADGGGLDGIRFVVEADMRAQEATDKPADGAYAWMVIFACLISLMLSIGINDAYG</sequence>
<proteinExistence type="predicted"/>
<feature type="non-terminal residue" evidence="1">
    <location>
        <position position="110"/>
    </location>
</feature>